<name>A0A7G9B370_9FIRM</name>
<feature type="domain" description="DUF4340" evidence="1">
    <location>
        <begin position="78"/>
        <end position="246"/>
    </location>
</feature>
<keyword evidence="3" id="KW-1185">Reference proteome</keyword>
<gene>
    <name evidence="2" type="ORF">H8790_11200</name>
</gene>
<evidence type="ECO:0000313" key="3">
    <source>
        <dbReference type="Proteomes" id="UP000515960"/>
    </source>
</evidence>
<accession>A0A7G9B370</accession>
<proteinExistence type="predicted"/>
<dbReference type="EMBL" id="CP060490">
    <property type="protein sequence ID" value="QNL44001.1"/>
    <property type="molecule type" value="Genomic_DNA"/>
</dbReference>
<evidence type="ECO:0000259" key="1">
    <source>
        <dbReference type="Pfam" id="PF14238"/>
    </source>
</evidence>
<organism evidence="2 3">
    <name type="scientific">Oscillibacter hominis</name>
    <dbReference type="NCBI Taxonomy" id="2763056"/>
    <lineage>
        <taxon>Bacteria</taxon>
        <taxon>Bacillati</taxon>
        <taxon>Bacillota</taxon>
        <taxon>Clostridia</taxon>
        <taxon>Eubacteriales</taxon>
        <taxon>Oscillospiraceae</taxon>
        <taxon>Oscillibacter</taxon>
    </lineage>
</organism>
<protein>
    <submittedName>
        <fullName evidence="2">DUF4340 domain-containing protein</fullName>
    </submittedName>
</protein>
<evidence type="ECO:0000313" key="2">
    <source>
        <dbReference type="EMBL" id="QNL44001.1"/>
    </source>
</evidence>
<sequence>MRQKKTLVALAAVLVVLAALTWLLRSCNAKEERRQQEEQQNLADTRVLETEEDQTYSAISYDNGQVNLSFARDEAGEWYWVDDPDFPLNGYYLESLSKQVIALHPMQTITEGDTLEAYGLEEPAASLKATADGGKETVLLFGKTTSDGSYYMKLADSDTVYVVSSELRESMNKGIYDMAEIPDIPTFTGANLRTVRVKGPTQDLTLSVEAGEEDGAASWIFGDADVTDHETVSALADELASLRFTACVDYRPTDEAVTLCGLGSPQVTMTVYYVPDGSAETTFKMSVGNATADGEGYYARMEGDTTIYSVAKDSVETLLALAAGGLTA</sequence>
<dbReference type="AlphaFoldDB" id="A0A7G9B370"/>
<dbReference type="Pfam" id="PF14238">
    <property type="entry name" value="DUF4340"/>
    <property type="match status" value="1"/>
</dbReference>
<dbReference type="InterPro" id="IPR025641">
    <property type="entry name" value="DUF4340"/>
</dbReference>
<dbReference type="RefSeq" id="WP_187332581.1">
    <property type="nucleotide sequence ID" value="NZ_CP060490.1"/>
</dbReference>
<dbReference type="Proteomes" id="UP000515960">
    <property type="component" value="Chromosome"/>
</dbReference>
<dbReference type="KEGG" id="ohi:H8790_11200"/>
<reference evidence="2 3" key="1">
    <citation type="submission" date="2020-08" db="EMBL/GenBank/DDBJ databases">
        <authorList>
            <person name="Liu C."/>
            <person name="Sun Q."/>
        </authorList>
    </citation>
    <scope>NUCLEOTIDE SEQUENCE [LARGE SCALE GENOMIC DNA]</scope>
    <source>
        <strain evidence="2 3">NSJ-62</strain>
    </source>
</reference>